<keyword evidence="1" id="KW-0812">Transmembrane</keyword>
<organism evidence="3 4">
    <name type="scientific">Parabacteroides goldsteinii DSM 19448 = WAL 12034</name>
    <dbReference type="NCBI Taxonomy" id="927665"/>
    <lineage>
        <taxon>Bacteria</taxon>
        <taxon>Pseudomonadati</taxon>
        <taxon>Bacteroidota</taxon>
        <taxon>Bacteroidia</taxon>
        <taxon>Bacteroidales</taxon>
        <taxon>Tannerellaceae</taxon>
        <taxon>Parabacteroides</taxon>
    </lineage>
</organism>
<dbReference type="AlphaFoldDB" id="A0A0F5ITY8"/>
<dbReference type="GO" id="GO:0009279">
    <property type="term" value="C:cell outer membrane"/>
    <property type="evidence" value="ECO:0007669"/>
    <property type="project" value="UniProtKB-SubCell"/>
</dbReference>
<keyword evidence="1" id="KW-0813">Transport</keyword>
<keyword evidence="1" id="KW-1134">Transmembrane beta strand</keyword>
<sequence>MTNRINLFRGLIKPHEMNYLKIGGIGTLLLCMSPHFVMADTGNDAAVTITQQKGNTVTGVITDDTGEPLIGVNVKIKDSTVGTITDFEGKFTLEAPVGSQLEISYIGYKPQIITVGNAPVKLKMKEDSQALDEVIVVGYGTTSTRKMVGAVTSMKTDKIDQLPFSNTASALQGRTPGVIVQQGGAEPGSTPTISIRGGGTPLYVIDGVVREAQDFNSLNSSDIEKISILKDASATAVYGARAGNGIIMVQTKRGKEGQTKIEYTGGLDFSSPTVLPDRVNTAEYTGAANQAAAYDGIAPVYPADVIATLPDTDWQKLALRNNAIQQRHALSFSGIKNGVNYYTALGILDQGSLFKEGHNDKYTRYNLRSNVSTTFDPIGLEVGLNIDGAWERKHPTIKGAYAVWRDINAAKPTIDAYNPDGTFSALSLHPLAYLDKRSGYNNNDDKYANVQVYANWAVPFVKGLKAGFTGNFRIADSNSKSFNANAPQYTSDGSMVPKDFRSLRMSNSWGWRNSFDVNVQYGKTFGKHNFEVQGVYTFQQTFDENFWAYREGFISSDFDQLFAGDASTQQNSGFAEKSARVGYVGRVKYDYAGRYLFEGNFRIDGSDNFAKGSRFGFFPSAALAWVVSEEGFMKELNERNILNFFKIRASFGQVGLEGLEDLSGDNYRNMRFRYVPAYSFNSKGYVIDGKFVSSFSEGPLVSNDLSWYTKDVWDIGVDLTTLQNRLSASFDYFYYRTKGYLISPQNRYTTPLGKDLPQVKSESVHRRAGFEMNFRWKDAVQEFHYEIGFNVTGYNELWEKKEDESLSSLMNPKKRVTHTKNFYGTAYRNDGLYQSGQQILDSPRREASNELKPGDIAYQDINGDGKIDGEDQVRIGKPTFPSVSYGIDFSLDYKGFFVNGLFQGTGERYRALDEFMRGTHTEALTYKFQLDYWRPDNTDAMFPRMSTMTGLNGDNNYGVGSDFWYHNASYFRLKSLQVGYDFKKLLLKDNKLFSSLRLSVLGTNIFTISDVKDFYDPELNANNGYAYPTQKTYSIVLNVGF</sequence>
<dbReference type="EMBL" id="AQHV01000021">
    <property type="protein sequence ID" value="KKB48622.1"/>
    <property type="molecule type" value="Genomic_DNA"/>
</dbReference>
<comment type="caution">
    <text evidence="3">The sequence shown here is derived from an EMBL/GenBank/DDBJ whole genome shotgun (WGS) entry which is preliminary data.</text>
</comment>
<proteinExistence type="inferred from homology"/>
<accession>A0A0F5ITY8</accession>
<protein>
    <submittedName>
        <fullName evidence="3">SusC/RagA family TonB-linked outer membrane protein</fullName>
    </submittedName>
</protein>
<evidence type="ECO:0000259" key="2">
    <source>
        <dbReference type="Pfam" id="PF07715"/>
    </source>
</evidence>
<dbReference type="InterPro" id="IPR012910">
    <property type="entry name" value="Plug_dom"/>
</dbReference>
<dbReference type="PATRIC" id="fig|927665.4.peg.3956"/>
<dbReference type="InterPro" id="IPR037066">
    <property type="entry name" value="Plug_dom_sf"/>
</dbReference>
<dbReference type="Gene3D" id="2.60.40.1120">
    <property type="entry name" value="Carboxypeptidase-like, regulatory domain"/>
    <property type="match status" value="1"/>
</dbReference>
<dbReference type="Proteomes" id="UP000033047">
    <property type="component" value="Unassembled WGS sequence"/>
</dbReference>
<evidence type="ECO:0000256" key="1">
    <source>
        <dbReference type="PROSITE-ProRule" id="PRU01360"/>
    </source>
</evidence>
<name>A0A0F5ITY8_9BACT</name>
<reference evidence="3 4" key="1">
    <citation type="submission" date="2013-04" db="EMBL/GenBank/DDBJ databases">
        <title>The Genome Sequence of Parabacteroides goldsteinii DSM 19448.</title>
        <authorList>
            <consortium name="The Broad Institute Genomics Platform"/>
            <person name="Earl A."/>
            <person name="Ward D."/>
            <person name="Feldgarden M."/>
            <person name="Gevers D."/>
            <person name="Martens E."/>
            <person name="Sakamoto M."/>
            <person name="Benno Y."/>
            <person name="Song Y."/>
            <person name="Liu C."/>
            <person name="Lee J."/>
            <person name="Bolanos M."/>
            <person name="Vaisanen M.L."/>
            <person name="Finegold S.M."/>
            <person name="Walker B."/>
            <person name="Young S."/>
            <person name="Zeng Q."/>
            <person name="Gargeya S."/>
            <person name="Fitzgerald M."/>
            <person name="Haas B."/>
            <person name="Abouelleil A."/>
            <person name="Allen A.W."/>
            <person name="Alvarado L."/>
            <person name="Arachchi H.M."/>
            <person name="Berlin A.M."/>
            <person name="Chapman S.B."/>
            <person name="Gainer-Dewar J."/>
            <person name="Goldberg J."/>
            <person name="Griggs A."/>
            <person name="Gujja S."/>
            <person name="Hansen M."/>
            <person name="Howarth C."/>
            <person name="Imamovic A."/>
            <person name="Ireland A."/>
            <person name="Larimer J."/>
            <person name="McCowan C."/>
            <person name="Murphy C."/>
            <person name="Pearson M."/>
            <person name="Poon T.W."/>
            <person name="Priest M."/>
            <person name="Roberts A."/>
            <person name="Saif S."/>
            <person name="Shea T."/>
            <person name="Sisk P."/>
            <person name="Sykes S."/>
            <person name="Wortman J."/>
            <person name="Nusbaum C."/>
            <person name="Birren B."/>
        </authorList>
    </citation>
    <scope>NUCLEOTIDE SEQUENCE [LARGE SCALE GENOMIC DNA]</scope>
    <source>
        <strain evidence="3 4">DSM 19448</strain>
    </source>
</reference>
<dbReference type="Gene3D" id="2.170.130.10">
    <property type="entry name" value="TonB-dependent receptor, plug domain"/>
    <property type="match status" value="1"/>
</dbReference>
<keyword evidence="1" id="KW-0998">Cell outer membrane</keyword>
<dbReference type="InterPro" id="IPR039426">
    <property type="entry name" value="TonB-dep_rcpt-like"/>
</dbReference>
<dbReference type="Pfam" id="PF13715">
    <property type="entry name" value="CarbopepD_reg_2"/>
    <property type="match status" value="1"/>
</dbReference>
<dbReference type="NCBIfam" id="TIGR04056">
    <property type="entry name" value="OMP_RagA_SusC"/>
    <property type="match status" value="1"/>
</dbReference>
<dbReference type="InterPro" id="IPR023996">
    <property type="entry name" value="TonB-dep_OMP_SusC/RagA"/>
</dbReference>
<dbReference type="STRING" id="927665.HMPREF1535_03850"/>
<dbReference type="InterPro" id="IPR008969">
    <property type="entry name" value="CarboxyPept-like_regulatory"/>
</dbReference>
<feature type="domain" description="TonB-dependent receptor plug" evidence="2">
    <location>
        <begin position="145"/>
        <end position="246"/>
    </location>
</feature>
<comment type="similarity">
    <text evidence="1">Belongs to the TonB-dependent receptor family.</text>
</comment>
<dbReference type="SUPFAM" id="SSF56935">
    <property type="entry name" value="Porins"/>
    <property type="match status" value="1"/>
</dbReference>
<dbReference type="HOGENOM" id="CLU_004317_1_1_10"/>
<evidence type="ECO:0000313" key="4">
    <source>
        <dbReference type="Proteomes" id="UP000033047"/>
    </source>
</evidence>
<dbReference type="SUPFAM" id="SSF49464">
    <property type="entry name" value="Carboxypeptidase regulatory domain-like"/>
    <property type="match status" value="1"/>
</dbReference>
<comment type="subcellular location">
    <subcellularLocation>
        <location evidence="1">Cell outer membrane</location>
        <topology evidence="1">Multi-pass membrane protein</topology>
    </subcellularLocation>
</comment>
<dbReference type="FunFam" id="2.60.40.1120:FF:000003">
    <property type="entry name" value="Outer membrane protein Omp121"/>
    <property type="match status" value="1"/>
</dbReference>
<dbReference type="PROSITE" id="PS52016">
    <property type="entry name" value="TONB_DEPENDENT_REC_3"/>
    <property type="match status" value="1"/>
</dbReference>
<dbReference type="Pfam" id="PF07715">
    <property type="entry name" value="Plug"/>
    <property type="match status" value="1"/>
</dbReference>
<dbReference type="InterPro" id="IPR023997">
    <property type="entry name" value="TonB-dep_OMP_SusC/RagA_CS"/>
</dbReference>
<keyword evidence="1" id="KW-0472">Membrane</keyword>
<evidence type="ECO:0000313" key="3">
    <source>
        <dbReference type="EMBL" id="KKB48622.1"/>
    </source>
</evidence>
<gene>
    <name evidence="3" type="ORF">HMPREF1535_03850</name>
</gene>
<dbReference type="NCBIfam" id="TIGR04057">
    <property type="entry name" value="SusC_RagA_signa"/>
    <property type="match status" value="1"/>
</dbReference>